<keyword evidence="3" id="KW-0418">Kinase</keyword>
<feature type="transmembrane region" description="Helical" evidence="1">
    <location>
        <begin position="37"/>
        <end position="61"/>
    </location>
</feature>
<dbReference type="PANTHER" id="PTHR34220:SF7">
    <property type="entry name" value="SENSOR HISTIDINE KINASE YPDA"/>
    <property type="match status" value="1"/>
</dbReference>
<keyword evidence="1" id="KW-0812">Transmembrane</keyword>
<dbReference type="InterPro" id="IPR050640">
    <property type="entry name" value="Bact_2-comp_sensor_kinase"/>
</dbReference>
<dbReference type="Proteomes" id="UP000515489">
    <property type="component" value="Chromosome"/>
</dbReference>
<feature type="transmembrane region" description="Helical" evidence="1">
    <location>
        <begin position="12"/>
        <end position="31"/>
    </location>
</feature>
<feature type="transmembrane region" description="Helical" evidence="1">
    <location>
        <begin position="73"/>
        <end position="89"/>
    </location>
</feature>
<gene>
    <name evidence="3" type="ORF">H4317_03615</name>
</gene>
<accession>A0A7G7W969</accession>
<keyword evidence="1" id="KW-0472">Membrane</keyword>
<protein>
    <submittedName>
        <fullName evidence="3">Sensor histidine kinase</fullName>
    </submittedName>
</protein>
<name>A0A7G7W969_9BACT</name>
<dbReference type="EMBL" id="CP060202">
    <property type="protein sequence ID" value="QNH62912.1"/>
    <property type="molecule type" value="Genomic_DNA"/>
</dbReference>
<dbReference type="KEGG" id="hsk:H4317_03615"/>
<proteinExistence type="predicted"/>
<keyword evidence="3" id="KW-0808">Transferase</keyword>
<evidence type="ECO:0000313" key="4">
    <source>
        <dbReference type="Proteomes" id="UP000515489"/>
    </source>
</evidence>
<reference evidence="3 4" key="1">
    <citation type="submission" date="2020-08" db="EMBL/GenBank/DDBJ databases">
        <title>Hymenobacter sp. S2-20-2 genome sequencing.</title>
        <authorList>
            <person name="Jin L."/>
        </authorList>
    </citation>
    <scope>NUCLEOTIDE SEQUENCE [LARGE SCALE GENOMIC DNA]</scope>
    <source>
        <strain evidence="3 4">S2-20-2</strain>
    </source>
</reference>
<dbReference type="InterPro" id="IPR010559">
    <property type="entry name" value="Sig_transdc_His_kin_internal"/>
</dbReference>
<dbReference type="GO" id="GO:0000155">
    <property type="term" value="F:phosphorelay sensor kinase activity"/>
    <property type="evidence" value="ECO:0007669"/>
    <property type="project" value="InterPro"/>
</dbReference>
<evidence type="ECO:0000256" key="1">
    <source>
        <dbReference type="SAM" id="Phobius"/>
    </source>
</evidence>
<feature type="domain" description="Signal transduction histidine kinase internal region" evidence="2">
    <location>
        <begin position="148"/>
        <end position="224"/>
    </location>
</feature>
<dbReference type="Pfam" id="PF06580">
    <property type="entry name" value="His_kinase"/>
    <property type="match status" value="1"/>
</dbReference>
<dbReference type="GO" id="GO:0016020">
    <property type="term" value="C:membrane"/>
    <property type="evidence" value="ECO:0007669"/>
    <property type="project" value="InterPro"/>
</dbReference>
<evidence type="ECO:0000313" key="3">
    <source>
        <dbReference type="EMBL" id="QNH62912.1"/>
    </source>
</evidence>
<feature type="transmembrane region" description="Helical" evidence="1">
    <location>
        <begin position="101"/>
        <end position="127"/>
    </location>
</feature>
<dbReference type="AlphaFoldDB" id="A0A7G7W969"/>
<keyword evidence="1" id="KW-1133">Transmembrane helix</keyword>
<organism evidence="3 4">
    <name type="scientific">Hymenobacter sediminicola</name>
    <dbReference type="NCBI Taxonomy" id="2761579"/>
    <lineage>
        <taxon>Bacteria</taxon>
        <taxon>Pseudomonadati</taxon>
        <taxon>Bacteroidota</taxon>
        <taxon>Cytophagia</taxon>
        <taxon>Cytophagales</taxon>
        <taxon>Hymenobacteraceae</taxon>
        <taxon>Hymenobacter</taxon>
    </lineage>
</organism>
<dbReference type="PANTHER" id="PTHR34220">
    <property type="entry name" value="SENSOR HISTIDINE KINASE YPDA"/>
    <property type="match status" value="1"/>
</dbReference>
<keyword evidence="4" id="KW-1185">Reference proteome</keyword>
<evidence type="ECO:0000259" key="2">
    <source>
        <dbReference type="Pfam" id="PF06580"/>
    </source>
</evidence>
<sequence length="338" mass="38233">MLIQRPSKSDFAAIVVYWLLAAPVVMSAYVYESGWARAWIGMGYTIVLDTAAVLCLVFLILPKALSGKHWRSAVGALLVFMVASSVLYREGYGLIFGKPTAWTMMGMVAGILRHAVSYGLLGIFLTVKRYFEIQKRLVLMQKAQTESELRNLKAQIDPHFLFNNLNVLRGLIQQDPATANEYLDRFASLYRFLIRHKDEDFVSLAEELQLVDEYVYLLRHRFGSAYDFRRELPVGIDLNQLLVVPGTLQLLLENAIKHNAGNEENPLTVVIEATETALTVRHARRPKLTSIDSMGTGLANLRERYRLLFNRDIVVVDTAALFSVSVPVLRQLQRWSAA</sequence>
<dbReference type="RefSeq" id="WP_185888794.1">
    <property type="nucleotide sequence ID" value="NZ_CP060202.1"/>
</dbReference>